<evidence type="ECO:0000256" key="7">
    <source>
        <dbReference type="ARBA" id="ARBA00022898"/>
    </source>
</evidence>
<dbReference type="Gene3D" id="3.90.1150.10">
    <property type="entry name" value="Aspartate Aminotransferase, domain 1"/>
    <property type="match status" value="1"/>
</dbReference>
<accession>A0A0K2YA37</accession>
<comment type="subcellular location">
    <subcellularLocation>
        <location evidence="9">Cytoplasm</location>
    </subcellularLocation>
</comment>
<dbReference type="Gene3D" id="3.40.640.10">
    <property type="entry name" value="Type I PLP-dependent aspartate aminotransferase-like (Major domain)"/>
    <property type="match status" value="1"/>
</dbReference>
<evidence type="ECO:0000256" key="9">
    <source>
        <dbReference type="HAMAP-Rule" id="MF_00834"/>
    </source>
</evidence>
<dbReference type="NCBIfam" id="TIGR00508">
    <property type="entry name" value="bioA"/>
    <property type="match status" value="1"/>
</dbReference>
<dbReference type="InterPro" id="IPR005814">
    <property type="entry name" value="Aminotrans_3"/>
</dbReference>
<keyword evidence="3 9" id="KW-0032">Aminotransferase</keyword>
<dbReference type="HAMAP" id="MF_00834">
    <property type="entry name" value="BioA"/>
    <property type="match status" value="1"/>
</dbReference>
<dbReference type="EMBL" id="CDMK01000002">
    <property type="protein sequence ID" value="CRI34569.1"/>
    <property type="molecule type" value="Genomic_DNA"/>
</dbReference>
<dbReference type="Pfam" id="PF00202">
    <property type="entry name" value="Aminotran_3"/>
    <property type="match status" value="1"/>
</dbReference>
<feature type="binding site" evidence="9">
    <location>
        <position position="243"/>
    </location>
    <ligand>
        <name>pyridoxal 5'-phosphate</name>
        <dbReference type="ChEBI" id="CHEBI:597326"/>
    </ligand>
</feature>
<feature type="binding site" evidence="9">
    <location>
        <position position="272"/>
    </location>
    <ligand>
        <name>substrate</name>
    </ligand>
</feature>
<comment type="function">
    <text evidence="9">Catalyzes the transfer of the alpha-amino group from S-adenosyl-L-methionine (SAM) to 7-keto-8-aminopelargonic acid (KAPA) to form 7,8-diaminopelargonic acid (DAPA). It is the only aminotransferase known to utilize SAM as an amino donor.</text>
</comment>
<evidence type="ECO:0000256" key="3">
    <source>
        <dbReference type="ARBA" id="ARBA00022576"/>
    </source>
</evidence>
<dbReference type="GO" id="GO:0004015">
    <property type="term" value="F:adenosylmethionine-8-amino-7-oxononanoate transaminase activity"/>
    <property type="evidence" value="ECO:0007669"/>
    <property type="project" value="UniProtKB-UniRule"/>
</dbReference>
<feature type="binding site" evidence="9">
    <location>
        <begin position="308"/>
        <end position="309"/>
    </location>
    <ligand>
        <name>pyridoxal 5'-phosphate</name>
        <dbReference type="ChEBI" id="CHEBI:597326"/>
    </ligand>
</feature>
<feature type="binding site" evidence="9">
    <location>
        <position position="395"/>
    </location>
    <ligand>
        <name>substrate</name>
    </ligand>
</feature>
<dbReference type="NCBIfam" id="NF004624">
    <property type="entry name" value="PRK05964.1"/>
    <property type="match status" value="1"/>
</dbReference>
<gene>
    <name evidence="9" type="primary">bioA</name>
    <name evidence="10" type="ORF">HHE01_03700</name>
</gene>
<keyword evidence="5 9" id="KW-0949">S-adenosyl-L-methionine</keyword>
<keyword evidence="9" id="KW-0963">Cytoplasm</keyword>
<dbReference type="RefSeq" id="WP_015106857.1">
    <property type="nucleotide sequence ID" value="NZ_AP026684.1"/>
</dbReference>
<keyword evidence="4 9" id="KW-0808">Transferase</keyword>
<dbReference type="InterPro" id="IPR015421">
    <property type="entry name" value="PyrdxlP-dep_Trfase_major"/>
</dbReference>
<evidence type="ECO:0000256" key="1">
    <source>
        <dbReference type="ARBA" id="ARBA00001933"/>
    </source>
</evidence>
<dbReference type="GO" id="GO:0009102">
    <property type="term" value="P:biotin biosynthetic process"/>
    <property type="evidence" value="ECO:0007669"/>
    <property type="project" value="UniProtKB-UniRule"/>
</dbReference>
<comment type="similarity">
    <text evidence="9">Belongs to the class-III pyridoxal-phosphate-dependent aminotransferase family. BioA subfamily.</text>
</comment>
<proteinExistence type="inferred from homology"/>
<dbReference type="GeneID" id="76197107"/>
<keyword evidence="7 9" id="KW-0663">Pyridoxal phosphate</keyword>
<dbReference type="GO" id="GO:0030170">
    <property type="term" value="F:pyridoxal phosphate binding"/>
    <property type="evidence" value="ECO:0007669"/>
    <property type="project" value="UniProtKB-UniRule"/>
</dbReference>
<evidence type="ECO:0000256" key="4">
    <source>
        <dbReference type="ARBA" id="ARBA00022679"/>
    </source>
</evidence>
<reference evidence="11" key="1">
    <citation type="submission" date="2014-12" db="EMBL/GenBank/DDBJ databases">
        <authorList>
            <person name="Smet A."/>
        </authorList>
    </citation>
    <scope>NUCLEOTIDE SEQUENCE [LARGE SCALE GENOMIC DNA]</scope>
</reference>
<evidence type="ECO:0000313" key="10">
    <source>
        <dbReference type="EMBL" id="CRI34569.1"/>
    </source>
</evidence>
<dbReference type="GO" id="GO:0005737">
    <property type="term" value="C:cytoplasm"/>
    <property type="evidence" value="ECO:0007669"/>
    <property type="project" value="UniProtKB-SubCell"/>
</dbReference>
<organism evidence="10 11">
    <name type="scientific">Helicobacter heilmannii</name>
    <dbReference type="NCBI Taxonomy" id="35817"/>
    <lineage>
        <taxon>Bacteria</taxon>
        <taxon>Pseudomonadati</taxon>
        <taxon>Campylobacterota</taxon>
        <taxon>Epsilonproteobacteria</taxon>
        <taxon>Campylobacterales</taxon>
        <taxon>Helicobacteraceae</taxon>
        <taxon>Helicobacter</taxon>
    </lineage>
</organism>
<evidence type="ECO:0000256" key="2">
    <source>
        <dbReference type="ARBA" id="ARBA00005063"/>
    </source>
</evidence>
<feature type="modified residue" description="N6-(pyridoxal phosphate)lysine" evidence="9">
    <location>
        <position position="272"/>
    </location>
</feature>
<dbReference type="PANTHER" id="PTHR42684:SF17">
    <property type="entry name" value="ADENOSYLMETHIONINE-8-AMINO-7-OXONONANOATE AMINOTRANSFERASE"/>
    <property type="match status" value="1"/>
</dbReference>
<comment type="pathway">
    <text evidence="2 9">Cofactor biosynthesis; biotin biosynthesis; 7,8-diaminononanoate from 8-amino-7-oxononanoate (SAM route): step 1/1.</text>
</comment>
<evidence type="ECO:0000256" key="6">
    <source>
        <dbReference type="ARBA" id="ARBA00022756"/>
    </source>
</evidence>
<feature type="binding site" evidence="9">
    <location>
        <begin position="114"/>
        <end position="115"/>
    </location>
    <ligand>
        <name>pyridoxal 5'-phosphate</name>
        <dbReference type="ChEBI" id="CHEBI:597326"/>
    </ligand>
</feature>
<dbReference type="InterPro" id="IPR015422">
    <property type="entry name" value="PyrdxlP-dep_Trfase_small"/>
</dbReference>
<dbReference type="PIRSF" id="PIRSF000521">
    <property type="entry name" value="Transaminase_4ab_Lys_Orn"/>
    <property type="match status" value="1"/>
</dbReference>
<evidence type="ECO:0000313" key="11">
    <source>
        <dbReference type="Proteomes" id="UP000046090"/>
    </source>
</evidence>
<evidence type="ECO:0000256" key="8">
    <source>
        <dbReference type="ARBA" id="ARBA00048449"/>
    </source>
</evidence>
<dbReference type="AlphaFoldDB" id="A0A0K2YA37"/>
<dbReference type="Proteomes" id="UP000046090">
    <property type="component" value="Unassembled WGS sequence"/>
</dbReference>
<dbReference type="InterPro" id="IPR005815">
    <property type="entry name" value="BioA"/>
</dbReference>
<keyword evidence="11" id="KW-1185">Reference proteome</keyword>
<evidence type="ECO:0000256" key="5">
    <source>
        <dbReference type="ARBA" id="ARBA00022691"/>
    </source>
</evidence>
<dbReference type="InterPro" id="IPR049704">
    <property type="entry name" value="Aminotrans_3_PPA_site"/>
</dbReference>
<dbReference type="PROSITE" id="PS00600">
    <property type="entry name" value="AA_TRANSFER_CLASS_3"/>
    <property type="match status" value="1"/>
</dbReference>
<sequence>MPSNAEWHALDFKHIWHPCSQMHDYENLPLLPIKSARGVYLYDFEGRHYIDGISSWWVNLFGHNHPYINQKLKEQVEQLEHVLLAGLTHPQAINLATRLCALSGFDKCFFADNGSAGVEVALKMSYHSHLLEGKQKSKFLSLENGYHGETLGALSVGGVGLYKDTYKGIFCAQLQTPVPKDEADIARALHALEQILDRESHNLSAFILEPLIQCAGNMHFYSADFVKQATQMCQERGVLVIFDEIAVGFGRTGALFAYQQCGVKPDFLCLSKGITGGYLPLAVVLTSDHIYHKFYAPYEQDKSFLHSHSYTGNALACACANATLDLFEQGVVEQNKVLSNFIYACMQEQLAGLRGVKNLRKCGMVFAFELEGYQGSQRLSLAVFQKGLELGLLLRPLANTIYFMPAYIISQQEVLESVEAMAGVVRALT</sequence>
<comment type="catalytic activity">
    <reaction evidence="8 9">
        <text>(8S)-8-amino-7-oxononanoate + S-adenosyl-L-methionine = S-adenosyl-4-methylsulfanyl-2-oxobutanoate + (7R,8S)-7,8-diammoniononanoate</text>
        <dbReference type="Rhea" id="RHEA:16861"/>
        <dbReference type="ChEBI" id="CHEBI:16490"/>
        <dbReference type="ChEBI" id="CHEBI:59789"/>
        <dbReference type="ChEBI" id="CHEBI:149468"/>
        <dbReference type="ChEBI" id="CHEBI:149469"/>
        <dbReference type="EC" id="2.6.1.62"/>
    </reaction>
</comment>
<dbReference type="CDD" id="cd00610">
    <property type="entry name" value="OAT_like"/>
    <property type="match status" value="1"/>
</dbReference>
<comment type="cofactor">
    <cofactor evidence="1 9">
        <name>pyridoxal 5'-phosphate</name>
        <dbReference type="ChEBI" id="CHEBI:597326"/>
    </cofactor>
</comment>
<name>A0A0K2YA37_HELHE</name>
<feature type="binding site" evidence="9">
    <location>
        <position position="56"/>
    </location>
    <ligand>
        <name>substrate</name>
    </ligand>
</feature>
<comment type="subunit">
    <text evidence="9">Homodimer.</text>
</comment>
<feature type="binding site" evidence="9">
    <location>
        <position position="146"/>
    </location>
    <ligand>
        <name>substrate</name>
    </ligand>
</feature>
<protein>
    <recommendedName>
        <fullName evidence="9">Adenosylmethionine-8-amino-7-oxononanoate aminotransferase</fullName>
        <ecNumber evidence="9">2.6.1.62</ecNumber>
    </recommendedName>
    <alternativeName>
        <fullName evidence="9">7,8-diamino-pelargonic acid aminotransferase</fullName>
        <shortName evidence="9">DAPA AT</shortName>
        <shortName evidence="9">DAPA aminotransferase</shortName>
    </alternativeName>
    <alternativeName>
        <fullName evidence="9">7,8-diaminononanoate synthase</fullName>
        <shortName evidence="9">DANS</shortName>
    </alternativeName>
    <alternativeName>
        <fullName evidence="9">Diaminopelargonic acid synthase</fullName>
    </alternativeName>
</protein>
<feature type="binding site" evidence="9">
    <location>
        <position position="307"/>
    </location>
    <ligand>
        <name>substrate</name>
    </ligand>
</feature>
<dbReference type="EC" id="2.6.1.62" evidence="9"/>
<dbReference type="UniPathway" id="UPA00078">
    <property type="reaction ID" value="UER00160"/>
</dbReference>
<dbReference type="InterPro" id="IPR015424">
    <property type="entry name" value="PyrdxlP-dep_Trfase"/>
</dbReference>
<dbReference type="SUPFAM" id="SSF53383">
    <property type="entry name" value="PLP-dependent transferases"/>
    <property type="match status" value="1"/>
</dbReference>
<feature type="site" description="Participates in the substrate recognition with KAPA and in a stacking interaction with the adenine ring of SAM" evidence="9">
    <location>
        <position position="19"/>
    </location>
</feature>
<dbReference type="PANTHER" id="PTHR42684">
    <property type="entry name" value="ADENOSYLMETHIONINE-8-AMINO-7-OXONONANOATE AMINOTRANSFERASE"/>
    <property type="match status" value="1"/>
</dbReference>
<keyword evidence="6 9" id="KW-0093">Biotin biosynthesis</keyword>